<sequence>MGSPSRLSRARTALSLVGTAKAAARRFMRSSCTAFSCLSLSTLLSSDTWYLWDDSSESGSESESPGLESPPFCGRRTGNGANGLGIGAIGGMRGVVMTGGIKG</sequence>
<feature type="compositionally biased region" description="Low complexity" evidence="1">
    <location>
        <begin position="57"/>
        <end position="71"/>
    </location>
</feature>
<feature type="region of interest" description="Disordered" evidence="1">
    <location>
        <begin position="54"/>
        <end position="78"/>
    </location>
</feature>
<comment type="caution">
    <text evidence="2">The sequence shown here is derived from an EMBL/GenBank/DDBJ whole genome shotgun (WGS) entry which is preliminary data.</text>
</comment>
<organism evidence="2 3">
    <name type="scientific">Striga asiatica</name>
    <name type="common">Asiatic witchweed</name>
    <name type="synonym">Buchnera asiatica</name>
    <dbReference type="NCBI Taxonomy" id="4170"/>
    <lineage>
        <taxon>Eukaryota</taxon>
        <taxon>Viridiplantae</taxon>
        <taxon>Streptophyta</taxon>
        <taxon>Embryophyta</taxon>
        <taxon>Tracheophyta</taxon>
        <taxon>Spermatophyta</taxon>
        <taxon>Magnoliopsida</taxon>
        <taxon>eudicotyledons</taxon>
        <taxon>Gunneridae</taxon>
        <taxon>Pentapetalae</taxon>
        <taxon>asterids</taxon>
        <taxon>lamiids</taxon>
        <taxon>Lamiales</taxon>
        <taxon>Orobanchaceae</taxon>
        <taxon>Buchnereae</taxon>
        <taxon>Striga</taxon>
    </lineage>
</organism>
<dbReference type="EMBL" id="BKCP01006027">
    <property type="protein sequence ID" value="GER40951.1"/>
    <property type="molecule type" value="Genomic_DNA"/>
</dbReference>
<reference evidence="3" key="1">
    <citation type="journal article" date="2019" name="Curr. Biol.">
        <title>Genome Sequence of Striga asiatica Provides Insight into the Evolution of Plant Parasitism.</title>
        <authorList>
            <person name="Yoshida S."/>
            <person name="Kim S."/>
            <person name="Wafula E.K."/>
            <person name="Tanskanen J."/>
            <person name="Kim Y.M."/>
            <person name="Honaas L."/>
            <person name="Yang Z."/>
            <person name="Spallek T."/>
            <person name="Conn C.E."/>
            <person name="Ichihashi Y."/>
            <person name="Cheong K."/>
            <person name="Cui S."/>
            <person name="Der J.P."/>
            <person name="Gundlach H."/>
            <person name="Jiao Y."/>
            <person name="Hori C."/>
            <person name="Ishida J.K."/>
            <person name="Kasahara H."/>
            <person name="Kiba T."/>
            <person name="Kim M.S."/>
            <person name="Koo N."/>
            <person name="Laohavisit A."/>
            <person name="Lee Y.H."/>
            <person name="Lumba S."/>
            <person name="McCourt P."/>
            <person name="Mortimer J.C."/>
            <person name="Mutuku J.M."/>
            <person name="Nomura T."/>
            <person name="Sasaki-Sekimoto Y."/>
            <person name="Seto Y."/>
            <person name="Wang Y."/>
            <person name="Wakatake T."/>
            <person name="Sakakibara H."/>
            <person name="Demura T."/>
            <person name="Yamaguchi S."/>
            <person name="Yoneyama K."/>
            <person name="Manabe R.I."/>
            <person name="Nelson D.C."/>
            <person name="Schulman A.H."/>
            <person name="Timko M.P."/>
            <person name="dePamphilis C.W."/>
            <person name="Choi D."/>
            <person name="Shirasu K."/>
        </authorList>
    </citation>
    <scope>NUCLEOTIDE SEQUENCE [LARGE SCALE GENOMIC DNA]</scope>
    <source>
        <strain evidence="3">cv. UVA1</strain>
    </source>
</reference>
<keyword evidence="3" id="KW-1185">Reference proteome</keyword>
<evidence type="ECO:0000313" key="3">
    <source>
        <dbReference type="Proteomes" id="UP000325081"/>
    </source>
</evidence>
<accession>A0A5A7QA64</accession>
<name>A0A5A7QA64_STRAF</name>
<proteinExistence type="predicted"/>
<protein>
    <submittedName>
        <fullName evidence="2">Metalloproteinase inhibitor 1</fullName>
    </submittedName>
</protein>
<dbReference type="Proteomes" id="UP000325081">
    <property type="component" value="Unassembled WGS sequence"/>
</dbReference>
<evidence type="ECO:0000313" key="2">
    <source>
        <dbReference type="EMBL" id="GER40951.1"/>
    </source>
</evidence>
<gene>
    <name evidence="2" type="ORF">STAS_17655</name>
</gene>
<dbReference type="AlphaFoldDB" id="A0A5A7QA64"/>
<evidence type="ECO:0000256" key="1">
    <source>
        <dbReference type="SAM" id="MobiDB-lite"/>
    </source>
</evidence>